<evidence type="ECO:0000313" key="2">
    <source>
        <dbReference type="Proteomes" id="UP000266552"/>
    </source>
</evidence>
<dbReference type="AlphaFoldDB" id="A0A385TH52"/>
<protein>
    <submittedName>
        <fullName evidence="1">Uncharacterized protein</fullName>
    </submittedName>
</protein>
<sequence>MKRYPPDFDGETVKGFPEDLIFTTHVCRGNYHSTWASSGGCGRFGIRNQIIALHISPWEVTEKDSDNPLRGFFSGST</sequence>
<evidence type="ECO:0000313" key="1">
    <source>
        <dbReference type="EMBL" id="AYB42999.1"/>
    </source>
</evidence>
<accession>A0A385TH52</accession>
<keyword evidence="2" id="KW-1185">Reference proteome</keyword>
<organism evidence="1 2">
    <name type="scientific">Paenibacillus lautus</name>
    <name type="common">Bacillus lautus</name>
    <dbReference type="NCBI Taxonomy" id="1401"/>
    <lineage>
        <taxon>Bacteria</taxon>
        <taxon>Bacillati</taxon>
        <taxon>Bacillota</taxon>
        <taxon>Bacilli</taxon>
        <taxon>Bacillales</taxon>
        <taxon>Paenibacillaceae</taxon>
        <taxon>Paenibacillus</taxon>
    </lineage>
</organism>
<dbReference type="Proteomes" id="UP000266552">
    <property type="component" value="Chromosome"/>
</dbReference>
<dbReference type="EMBL" id="CP032412">
    <property type="protein sequence ID" value="AYB42999.1"/>
    <property type="molecule type" value="Genomic_DNA"/>
</dbReference>
<reference evidence="1 2" key="1">
    <citation type="submission" date="2018-09" db="EMBL/GenBank/DDBJ databases">
        <title>Genome Sequence of Paenibacillus lautus Strain E7593-69, Azo Dye-Degrading Bacteria, Isolated from Commercial Tattoo Inks.</title>
        <authorList>
            <person name="Nho S.W."/>
            <person name="Kim S.-J."/>
            <person name="Kweon O."/>
            <person name="Cerniglia C.E."/>
        </authorList>
    </citation>
    <scope>NUCLEOTIDE SEQUENCE [LARGE SCALE GENOMIC DNA]</scope>
    <source>
        <strain evidence="1 2">E7593-69</strain>
    </source>
</reference>
<name>A0A385TH52_PAELA</name>
<proteinExistence type="predicted"/>
<dbReference type="KEGG" id="plw:D5F53_06750"/>
<gene>
    <name evidence="1" type="ORF">D5F53_06750</name>
</gene>